<organism evidence="2 3">
    <name type="scientific">Salipiger profundus</name>
    <dbReference type="NCBI Taxonomy" id="1229727"/>
    <lineage>
        <taxon>Bacteria</taxon>
        <taxon>Pseudomonadati</taxon>
        <taxon>Pseudomonadota</taxon>
        <taxon>Alphaproteobacteria</taxon>
        <taxon>Rhodobacterales</taxon>
        <taxon>Roseobacteraceae</taxon>
        <taxon>Salipiger</taxon>
    </lineage>
</organism>
<feature type="domain" description="EAL" evidence="1">
    <location>
        <begin position="15"/>
        <end position="265"/>
    </location>
</feature>
<dbReference type="STRING" id="1229727.Ga0080559_TMP2362"/>
<evidence type="ECO:0000313" key="2">
    <source>
        <dbReference type="EMBL" id="APX23158.1"/>
    </source>
</evidence>
<dbReference type="SMART" id="SM00052">
    <property type="entry name" value="EAL"/>
    <property type="match status" value="1"/>
</dbReference>
<dbReference type="Pfam" id="PF00563">
    <property type="entry name" value="EAL"/>
    <property type="match status" value="1"/>
</dbReference>
<dbReference type="AlphaFoldDB" id="A0A1U7D4X8"/>
<dbReference type="Proteomes" id="UP000186559">
    <property type="component" value="Chromosome"/>
</dbReference>
<sequence length="267" mass="29388">MHNHNALDMAIAARDARIVDTVRAAIRHEDVLLAFQPVVQAQRPGSIAFHEGLVRVLDETGRVVPAAEFIVQVEELEEGRILDCLALEMGLDELAQEPGLRLAINMSARSIGYPRWRRSLTDTICGNPTVAERLILEISEASAMLVPELVTSFMAEMQRQGVSFAMDNFGAGYTALRHLRTFSFDVLKIAAPFIRGIATDPDNQVLTRAILAMAEQFDMFTVAESVETAADAQVLTEMGVDCLQGYFFGAPTVRPAWRDTPAQRAEA</sequence>
<evidence type="ECO:0000259" key="1">
    <source>
        <dbReference type="PROSITE" id="PS50883"/>
    </source>
</evidence>
<dbReference type="Gene3D" id="3.20.20.450">
    <property type="entry name" value="EAL domain"/>
    <property type="match status" value="1"/>
</dbReference>
<accession>A0A1U7D4X8</accession>
<dbReference type="PANTHER" id="PTHR33121:SF79">
    <property type="entry name" value="CYCLIC DI-GMP PHOSPHODIESTERASE PDED-RELATED"/>
    <property type="match status" value="1"/>
</dbReference>
<dbReference type="InterPro" id="IPR035919">
    <property type="entry name" value="EAL_sf"/>
</dbReference>
<dbReference type="EMBL" id="CP014796">
    <property type="protein sequence ID" value="APX23158.1"/>
    <property type="molecule type" value="Genomic_DNA"/>
</dbReference>
<protein>
    <submittedName>
        <fullName evidence="2">EAL domain-containing protein</fullName>
    </submittedName>
</protein>
<evidence type="ECO:0000313" key="3">
    <source>
        <dbReference type="Proteomes" id="UP000186559"/>
    </source>
</evidence>
<dbReference type="InterPro" id="IPR001633">
    <property type="entry name" value="EAL_dom"/>
</dbReference>
<dbReference type="InterPro" id="IPR050706">
    <property type="entry name" value="Cyclic-di-GMP_PDE-like"/>
</dbReference>
<dbReference type="PROSITE" id="PS50883">
    <property type="entry name" value="EAL"/>
    <property type="match status" value="1"/>
</dbReference>
<name>A0A1U7D4X8_9RHOB</name>
<dbReference type="KEGG" id="tpro:Ga0080559_TMP2362"/>
<reference evidence="2 3" key="1">
    <citation type="submission" date="2016-03" db="EMBL/GenBank/DDBJ databases">
        <title>Deep-sea bacteria in the southern Pacific.</title>
        <authorList>
            <person name="Tang K."/>
        </authorList>
    </citation>
    <scope>NUCLEOTIDE SEQUENCE [LARGE SCALE GENOMIC DNA]</scope>
    <source>
        <strain evidence="2 3">JLT2016</strain>
    </source>
</reference>
<dbReference type="CDD" id="cd01948">
    <property type="entry name" value="EAL"/>
    <property type="match status" value="1"/>
</dbReference>
<dbReference type="SUPFAM" id="SSF141868">
    <property type="entry name" value="EAL domain-like"/>
    <property type="match status" value="1"/>
</dbReference>
<proteinExistence type="predicted"/>
<dbReference type="PANTHER" id="PTHR33121">
    <property type="entry name" value="CYCLIC DI-GMP PHOSPHODIESTERASE PDEF"/>
    <property type="match status" value="1"/>
</dbReference>
<keyword evidence="3" id="KW-1185">Reference proteome</keyword>
<dbReference type="OrthoDB" id="23692at2"/>
<dbReference type="GO" id="GO:0071111">
    <property type="term" value="F:cyclic-guanylate-specific phosphodiesterase activity"/>
    <property type="evidence" value="ECO:0007669"/>
    <property type="project" value="InterPro"/>
</dbReference>
<gene>
    <name evidence="2" type="ORF">Ga0080559_TMP2362</name>
</gene>